<feature type="region of interest" description="Disordered" evidence="1">
    <location>
        <begin position="170"/>
        <end position="190"/>
    </location>
</feature>
<reference evidence="2 3" key="1">
    <citation type="journal article" date="2018" name="IMA Fungus">
        <title>IMA Genome-F 9: Draft genome sequence of Annulohypoxylon stygium, Aspergillus mulundensis, Berkeleyomyces basicola (syn. Thielaviopsis basicola), Ceratocystis smalleyi, two Cercospora beticola strains, Coleophoma cylindrospora, Fusarium fracticaudum, Phialophora cf. hyalina, and Morchella septimelata.</title>
        <authorList>
            <person name="Wingfield B.D."/>
            <person name="Bills G.F."/>
            <person name="Dong Y."/>
            <person name="Huang W."/>
            <person name="Nel W.J."/>
            <person name="Swalarsk-Parry B.S."/>
            <person name="Vaghefi N."/>
            <person name="Wilken P.M."/>
            <person name="An Z."/>
            <person name="de Beer Z.W."/>
            <person name="De Vos L."/>
            <person name="Chen L."/>
            <person name="Duong T.A."/>
            <person name="Gao Y."/>
            <person name="Hammerbacher A."/>
            <person name="Kikkert J.R."/>
            <person name="Li Y."/>
            <person name="Li H."/>
            <person name="Li K."/>
            <person name="Li Q."/>
            <person name="Liu X."/>
            <person name="Ma X."/>
            <person name="Naidoo K."/>
            <person name="Pethybridge S.J."/>
            <person name="Sun J."/>
            <person name="Steenkamp E.T."/>
            <person name="van der Nest M.A."/>
            <person name="van Wyk S."/>
            <person name="Wingfield M.J."/>
            <person name="Xiong C."/>
            <person name="Yue Q."/>
            <person name="Zhang X."/>
        </authorList>
    </citation>
    <scope>NUCLEOTIDE SEQUENCE [LARGE SCALE GENOMIC DNA]</scope>
    <source>
        <strain evidence="2 3">BP5796</strain>
    </source>
</reference>
<dbReference type="EMBL" id="PDLN01000007">
    <property type="protein sequence ID" value="RDW80344.1"/>
    <property type="molecule type" value="Genomic_DNA"/>
</dbReference>
<dbReference type="OrthoDB" id="194358at2759"/>
<dbReference type="Proteomes" id="UP000256328">
    <property type="component" value="Unassembled WGS sequence"/>
</dbReference>
<accession>A0A3D8S2N7</accession>
<dbReference type="InterPro" id="IPR015943">
    <property type="entry name" value="WD40/YVTN_repeat-like_dom_sf"/>
</dbReference>
<evidence type="ECO:0000313" key="3">
    <source>
        <dbReference type="Proteomes" id="UP000256328"/>
    </source>
</evidence>
<proteinExistence type="predicted"/>
<keyword evidence="3" id="KW-1185">Reference proteome</keyword>
<name>A0A3D8S2N7_9HELO</name>
<feature type="compositionally biased region" description="Polar residues" evidence="1">
    <location>
        <begin position="174"/>
        <end position="187"/>
    </location>
</feature>
<evidence type="ECO:0008006" key="4">
    <source>
        <dbReference type="Google" id="ProtNLM"/>
    </source>
</evidence>
<gene>
    <name evidence="2" type="ORF">BP5796_05042</name>
</gene>
<sequence>MDDARVLDACFTEGDLRVLTYSDTNIIRNVAVSNAAQYDPVVPDVGSPGNTSTPTIVRFKPDGFRMTFAYKESPISVWTTDSFQLVARCYRGGNNGHLIGIFNGGCDFIRHPQNNKHEYLNICTSEIACSPSGGLFATAQSGGPLQVWNVCTRAPACQVQAASQSSALAISPDGRSNSATIQESSAGPVSGMKMEEPISALAIYSHDRAFYSADDAGTLSQVFEDGTVAESIQQEAVSHCLAVSSDGTRVASADSNGRVLVRDANLSTQLLDETLSSPATQLLFSPDGKSLLIRTTNDLQLHYFDSKTTLAYSALYKQQYFGDPLNEELILRLTFNNLQVLKWSDLSLLETIIFGERASLSTALESIHTNETELLRPRMETFGYLGQMSLGLPSDKQGHHSPSS</sequence>
<protein>
    <recommendedName>
        <fullName evidence="4">Anaphase-promoting complex subunit 4 WD40 domain-containing protein</fullName>
    </recommendedName>
</protein>
<organism evidence="2 3">
    <name type="scientific">Coleophoma crateriformis</name>
    <dbReference type="NCBI Taxonomy" id="565419"/>
    <lineage>
        <taxon>Eukaryota</taxon>
        <taxon>Fungi</taxon>
        <taxon>Dikarya</taxon>
        <taxon>Ascomycota</taxon>
        <taxon>Pezizomycotina</taxon>
        <taxon>Leotiomycetes</taxon>
        <taxon>Helotiales</taxon>
        <taxon>Dermateaceae</taxon>
        <taxon>Coleophoma</taxon>
    </lineage>
</organism>
<dbReference type="Gene3D" id="2.130.10.10">
    <property type="entry name" value="YVTN repeat-like/Quinoprotein amine dehydrogenase"/>
    <property type="match status" value="2"/>
</dbReference>
<evidence type="ECO:0000313" key="2">
    <source>
        <dbReference type="EMBL" id="RDW80344.1"/>
    </source>
</evidence>
<comment type="caution">
    <text evidence="2">The sequence shown here is derived from an EMBL/GenBank/DDBJ whole genome shotgun (WGS) entry which is preliminary data.</text>
</comment>
<dbReference type="SUPFAM" id="SSF82171">
    <property type="entry name" value="DPP6 N-terminal domain-like"/>
    <property type="match status" value="1"/>
</dbReference>
<dbReference type="AlphaFoldDB" id="A0A3D8S2N7"/>
<evidence type="ECO:0000256" key="1">
    <source>
        <dbReference type="SAM" id="MobiDB-lite"/>
    </source>
</evidence>